<name>A0ABT0Q6Z2_9RHOB</name>
<evidence type="ECO:0000313" key="2">
    <source>
        <dbReference type="Proteomes" id="UP001203880"/>
    </source>
</evidence>
<evidence type="ECO:0000313" key="1">
    <source>
        <dbReference type="EMBL" id="MCL6285605.1"/>
    </source>
</evidence>
<reference evidence="1" key="1">
    <citation type="submission" date="2022-05" db="EMBL/GenBank/DDBJ databases">
        <authorList>
            <person name="Park J.-S."/>
        </authorList>
    </citation>
    <scope>NUCLEOTIDE SEQUENCE</scope>
    <source>
        <strain evidence="1">2012CJ41-6</strain>
    </source>
</reference>
<gene>
    <name evidence="1" type="ORF">M3P21_18910</name>
</gene>
<dbReference type="Proteomes" id="UP001203880">
    <property type="component" value="Unassembled WGS sequence"/>
</dbReference>
<sequence length="88" mass="9863">MFDTVDLSKVYRAALPAREASRIHHRHIYVLCTPLNSFVKDGLPFGLHATGIRPMIFSGFMVTRGMPLRQESDRISASTSWLGVGFLL</sequence>
<organism evidence="1 2">
    <name type="scientific">Ruegeria spongiae</name>
    <dbReference type="NCBI Taxonomy" id="2942209"/>
    <lineage>
        <taxon>Bacteria</taxon>
        <taxon>Pseudomonadati</taxon>
        <taxon>Pseudomonadota</taxon>
        <taxon>Alphaproteobacteria</taxon>
        <taxon>Rhodobacterales</taxon>
        <taxon>Roseobacteraceae</taxon>
        <taxon>Ruegeria</taxon>
    </lineage>
</organism>
<keyword evidence="2" id="KW-1185">Reference proteome</keyword>
<protein>
    <submittedName>
        <fullName evidence="1">Uncharacterized protein</fullName>
    </submittedName>
</protein>
<dbReference type="RefSeq" id="WP_249712548.1">
    <property type="nucleotide sequence ID" value="NZ_JAMFMB010000032.1"/>
</dbReference>
<dbReference type="EMBL" id="JAMFMB010000032">
    <property type="protein sequence ID" value="MCL6285605.1"/>
    <property type="molecule type" value="Genomic_DNA"/>
</dbReference>
<proteinExistence type="predicted"/>
<comment type="caution">
    <text evidence="1">The sequence shown here is derived from an EMBL/GenBank/DDBJ whole genome shotgun (WGS) entry which is preliminary data.</text>
</comment>
<accession>A0ABT0Q6Z2</accession>